<evidence type="ECO:0000256" key="5">
    <source>
        <dbReference type="ARBA" id="ARBA00023002"/>
    </source>
</evidence>
<dbReference type="InterPro" id="IPR001433">
    <property type="entry name" value="OxRdtase_FAD/NAD-bd"/>
</dbReference>
<dbReference type="RefSeq" id="XP_041158265.1">
    <property type="nucleotide sequence ID" value="XM_041303406.1"/>
</dbReference>
<dbReference type="GeneID" id="64597170"/>
<keyword evidence="5" id="KW-0560">Oxidoreductase</keyword>
<gene>
    <name evidence="8" type="ORF">HD556DRAFT_1386452</name>
</gene>
<dbReference type="Gene3D" id="3.40.50.80">
    <property type="entry name" value="Nucleotide-binding domain of ferredoxin-NADP reductase (FNR) module"/>
    <property type="match status" value="1"/>
</dbReference>
<feature type="binding site" evidence="6">
    <location>
        <position position="150"/>
    </location>
    <ligand>
        <name>FAD</name>
        <dbReference type="ChEBI" id="CHEBI:57692"/>
    </ligand>
</feature>
<dbReference type="SUPFAM" id="SSF63380">
    <property type="entry name" value="Riboflavin synthase domain-like"/>
    <property type="match status" value="1"/>
</dbReference>
<evidence type="ECO:0000259" key="7">
    <source>
        <dbReference type="PROSITE" id="PS51384"/>
    </source>
</evidence>
<sequence>MLRLKPGFQVLARHAGFRARGLTTVNASRSLRRATATLLIGCTSTAIAAYFLLPDISRGAPTCDNIPLSPSHFTPAKLVSSTITSSGTKILTLAIPPELLPEESDLFAPIWSVFIKDDDIQVERPYTPLDGVDENGNMKFWIKRYQHGEVSRWLHSKQVGDIIEIRGPLKTWSWNDDTWDEIILISGGTGITPFYQLLRTVLPGNSSFQGRITLLHSSKTLSELPPHDILDPLLKFAQHNPEKFRLKFFVDSFGENKGQSSIDLEVHKGPIGKESIRGALHSVSCFPWWRGLFSQDSDVSDRKILFLVCGPEKMVEAIAGPYGRNYSQGPVGGVLQSLGYKSRQVWKL</sequence>
<dbReference type="PANTHER" id="PTHR19370">
    <property type="entry name" value="NADH-CYTOCHROME B5 REDUCTASE"/>
    <property type="match status" value="1"/>
</dbReference>
<feature type="binding site" evidence="6">
    <location>
        <position position="126"/>
    </location>
    <ligand>
        <name>FAD</name>
        <dbReference type="ChEBI" id="CHEBI:57692"/>
    </ligand>
</feature>
<evidence type="ECO:0000256" key="1">
    <source>
        <dbReference type="ARBA" id="ARBA00001974"/>
    </source>
</evidence>
<dbReference type="InterPro" id="IPR017938">
    <property type="entry name" value="Riboflavin_synthase-like_b-brl"/>
</dbReference>
<comment type="caution">
    <text evidence="8">The sequence shown here is derived from an EMBL/GenBank/DDBJ whole genome shotgun (WGS) entry which is preliminary data.</text>
</comment>
<evidence type="ECO:0000313" key="9">
    <source>
        <dbReference type="Proteomes" id="UP000719766"/>
    </source>
</evidence>
<dbReference type="PROSITE" id="PS51384">
    <property type="entry name" value="FAD_FR"/>
    <property type="match status" value="1"/>
</dbReference>
<dbReference type="SUPFAM" id="SSF52343">
    <property type="entry name" value="Ferredoxin reductase-like, C-terminal NADP-linked domain"/>
    <property type="match status" value="1"/>
</dbReference>
<dbReference type="EMBL" id="JABBWE010000043">
    <property type="protein sequence ID" value="KAG1791420.1"/>
    <property type="molecule type" value="Genomic_DNA"/>
</dbReference>
<dbReference type="Gene3D" id="2.40.30.10">
    <property type="entry name" value="Translation factors"/>
    <property type="match status" value="1"/>
</dbReference>
<dbReference type="PANTHER" id="PTHR19370:SF184">
    <property type="entry name" value="NADH-CYTOCHROME B5 REDUCTASE-LIKE"/>
    <property type="match status" value="1"/>
</dbReference>
<comment type="cofactor">
    <cofactor evidence="1 6">
        <name>FAD</name>
        <dbReference type="ChEBI" id="CHEBI:57692"/>
    </cofactor>
</comment>
<feature type="binding site" evidence="6">
    <location>
        <position position="143"/>
    </location>
    <ligand>
        <name>FAD</name>
        <dbReference type="ChEBI" id="CHEBI:57692"/>
    </ligand>
</feature>
<feature type="binding site" evidence="6">
    <location>
        <position position="124"/>
    </location>
    <ligand>
        <name>FAD</name>
        <dbReference type="ChEBI" id="CHEBI:57692"/>
    </ligand>
</feature>
<keyword evidence="9" id="KW-1185">Reference proteome</keyword>
<evidence type="ECO:0000256" key="4">
    <source>
        <dbReference type="ARBA" id="ARBA00022827"/>
    </source>
</evidence>
<feature type="binding site" evidence="6">
    <location>
        <position position="151"/>
    </location>
    <ligand>
        <name>FAD</name>
        <dbReference type="ChEBI" id="CHEBI:57692"/>
    </ligand>
</feature>
<evidence type="ECO:0000256" key="6">
    <source>
        <dbReference type="PIRSR" id="PIRSR601834-1"/>
    </source>
</evidence>
<evidence type="ECO:0000256" key="2">
    <source>
        <dbReference type="ARBA" id="ARBA00006105"/>
    </source>
</evidence>
<dbReference type="Proteomes" id="UP000719766">
    <property type="component" value="Unassembled WGS sequence"/>
</dbReference>
<dbReference type="GO" id="GO:0016491">
    <property type="term" value="F:oxidoreductase activity"/>
    <property type="evidence" value="ECO:0007669"/>
    <property type="project" value="UniProtKB-KW"/>
</dbReference>
<dbReference type="InterPro" id="IPR017927">
    <property type="entry name" value="FAD-bd_FR_type"/>
</dbReference>
<dbReference type="InterPro" id="IPR039261">
    <property type="entry name" value="FNR_nucleotide-bd"/>
</dbReference>
<dbReference type="PRINTS" id="PR00406">
    <property type="entry name" value="CYTB5RDTASE"/>
</dbReference>
<keyword evidence="3 6" id="KW-0285">Flavoprotein</keyword>
<name>A0A9P7AL12_9AGAM</name>
<feature type="binding site" evidence="6">
    <location>
        <position position="192"/>
    </location>
    <ligand>
        <name>FAD</name>
        <dbReference type="ChEBI" id="CHEBI:57692"/>
    </ligand>
</feature>
<organism evidence="8 9">
    <name type="scientific">Suillus plorans</name>
    <dbReference type="NCBI Taxonomy" id="116603"/>
    <lineage>
        <taxon>Eukaryota</taxon>
        <taxon>Fungi</taxon>
        <taxon>Dikarya</taxon>
        <taxon>Basidiomycota</taxon>
        <taxon>Agaricomycotina</taxon>
        <taxon>Agaricomycetes</taxon>
        <taxon>Agaricomycetidae</taxon>
        <taxon>Boletales</taxon>
        <taxon>Suillineae</taxon>
        <taxon>Suillaceae</taxon>
        <taxon>Suillus</taxon>
    </lineage>
</organism>
<dbReference type="Pfam" id="PF00970">
    <property type="entry name" value="FAD_binding_6"/>
    <property type="match status" value="1"/>
</dbReference>
<evidence type="ECO:0000313" key="8">
    <source>
        <dbReference type="EMBL" id="KAG1791420.1"/>
    </source>
</evidence>
<dbReference type="InterPro" id="IPR008333">
    <property type="entry name" value="Cbr1-like_FAD-bd_dom"/>
</dbReference>
<proteinExistence type="inferred from homology"/>
<dbReference type="OrthoDB" id="432685at2759"/>
<accession>A0A9P7AL12</accession>
<comment type="similarity">
    <text evidence="2">Belongs to the flavoprotein pyridine nucleotide cytochrome reductase family.</text>
</comment>
<dbReference type="Pfam" id="PF00175">
    <property type="entry name" value="NAD_binding_1"/>
    <property type="match status" value="1"/>
</dbReference>
<keyword evidence="4 6" id="KW-0274">FAD</keyword>
<feature type="binding site" evidence="6">
    <location>
        <position position="125"/>
    </location>
    <ligand>
        <name>FAD</name>
        <dbReference type="ChEBI" id="CHEBI:57692"/>
    </ligand>
</feature>
<protein>
    <recommendedName>
        <fullName evidence="7">FAD-binding FR-type domain-containing protein</fullName>
    </recommendedName>
</protein>
<reference evidence="8" key="1">
    <citation type="journal article" date="2020" name="New Phytol.">
        <title>Comparative genomics reveals dynamic genome evolution in host specialist ectomycorrhizal fungi.</title>
        <authorList>
            <person name="Lofgren L.A."/>
            <person name="Nguyen N.H."/>
            <person name="Vilgalys R."/>
            <person name="Ruytinx J."/>
            <person name="Liao H.L."/>
            <person name="Branco S."/>
            <person name="Kuo A."/>
            <person name="LaButti K."/>
            <person name="Lipzen A."/>
            <person name="Andreopoulos W."/>
            <person name="Pangilinan J."/>
            <person name="Riley R."/>
            <person name="Hundley H."/>
            <person name="Na H."/>
            <person name="Barry K."/>
            <person name="Grigoriev I.V."/>
            <person name="Stajich J.E."/>
            <person name="Kennedy P.G."/>
        </authorList>
    </citation>
    <scope>NUCLEOTIDE SEQUENCE</scope>
    <source>
        <strain evidence="8">S12</strain>
    </source>
</reference>
<feature type="domain" description="FAD-binding FR-type" evidence="7">
    <location>
        <begin position="71"/>
        <end position="175"/>
    </location>
</feature>
<dbReference type="CDD" id="cd06183">
    <property type="entry name" value="cyt_b5_reduct_like"/>
    <property type="match status" value="1"/>
</dbReference>
<dbReference type="AlphaFoldDB" id="A0A9P7AL12"/>
<dbReference type="InterPro" id="IPR001834">
    <property type="entry name" value="CBR-like"/>
</dbReference>
<evidence type="ECO:0000256" key="3">
    <source>
        <dbReference type="ARBA" id="ARBA00022630"/>
    </source>
</evidence>